<dbReference type="InterPro" id="IPR051236">
    <property type="entry name" value="HAT_RTT109-like"/>
</dbReference>
<dbReference type="STRING" id="36646.A0A1V6V9L2"/>
<name>A0A1V6V9L2_9EURO</name>
<dbReference type="AlphaFoldDB" id="A0A1V6V9L2"/>
<dbReference type="PANTHER" id="PTHR31571">
    <property type="entry name" value="ALTERED INHERITANCE OF MITOCHONDRIA PROTEIN 6"/>
    <property type="match status" value="1"/>
</dbReference>
<dbReference type="GO" id="GO:0008081">
    <property type="term" value="F:phosphoric diester hydrolase activity"/>
    <property type="evidence" value="ECO:0007669"/>
    <property type="project" value="InterPro"/>
</dbReference>
<dbReference type="Proteomes" id="UP000191500">
    <property type="component" value="Unassembled WGS sequence"/>
</dbReference>
<keyword evidence="5" id="KW-1185">Reference proteome</keyword>
<gene>
    <name evidence="4" type="ORF">PENCOP_c001G00940</name>
</gene>
<keyword evidence="3" id="KW-0812">Transmembrane</keyword>
<evidence type="ECO:0000313" key="4">
    <source>
        <dbReference type="EMBL" id="OQE47342.1"/>
    </source>
</evidence>
<sequence>MALHPSTLESIPENEAIILVSDYEVAFNLQSKSSFSIWKCSHPDCIAYPYAKRAIYCRIVQRPFWALILMIGILNLLTIALQGLGYIIRHDRGLGIFPGERPRFSTWFTHGVDPIPCHSHNDYWRRVPLRSALRAGCTSVEVDVWPWGNDILVGHSRVTVLRGTLQSLYFDPLLEMLDTHNAPSRDWPKVMDQKIVGVFSNDPEQTLTLMIDFKTDAEQLWPLLVEQLSPFREKGYLTHFNGSDVVYGPITIVASGDAPFHLILEDATYRDIFFDAPLDRLTFPTEMAADDSNPMDCTYNPSNSYYASADFRTAIGSLSLNRLSDVQLATLRSQIHAAHELGLKVRYWGTPTWPAGLRNHVWSVLVREGVDVINTDDLRGATKQDWKSHHWWSW</sequence>
<evidence type="ECO:0000256" key="3">
    <source>
        <dbReference type="SAM" id="Phobius"/>
    </source>
</evidence>
<protein>
    <recommendedName>
        <fullName evidence="2">Altered inheritance of mitochondria protein 6</fullName>
    </recommendedName>
</protein>
<evidence type="ECO:0000256" key="1">
    <source>
        <dbReference type="ARBA" id="ARBA00008858"/>
    </source>
</evidence>
<keyword evidence="3" id="KW-1133">Transmembrane helix</keyword>
<feature type="transmembrane region" description="Helical" evidence="3">
    <location>
        <begin position="64"/>
        <end position="88"/>
    </location>
</feature>
<dbReference type="GO" id="GO:0006629">
    <property type="term" value="P:lipid metabolic process"/>
    <property type="evidence" value="ECO:0007669"/>
    <property type="project" value="InterPro"/>
</dbReference>
<dbReference type="EMBL" id="MDDG01000001">
    <property type="protein sequence ID" value="OQE47342.1"/>
    <property type="molecule type" value="Genomic_DNA"/>
</dbReference>
<evidence type="ECO:0000256" key="2">
    <source>
        <dbReference type="ARBA" id="ARBA00014286"/>
    </source>
</evidence>
<reference evidence="5" key="1">
    <citation type="journal article" date="2017" name="Nat. Microbiol.">
        <title>Global analysis of biosynthetic gene clusters reveals vast potential of secondary metabolite production in Penicillium species.</title>
        <authorList>
            <person name="Nielsen J.C."/>
            <person name="Grijseels S."/>
            <person name="Prigent S."/>
            <person name="Ji B."/>
            <person name="Dainat J."/>
            <person name="Nielsen K.F."/>
            <person name="Frisvad J.C."/>
            <person name="Workman M."/>
            <person name="Nielsen J."/>
        </authorList>
    </citation>
    <scope>NUCLEOTIDE SEQUENCE [LARGE SCALE GENOMIC DNA]</scope>
    <source>
        <strain evidence="5">IBT 31321</strain>
    </source>
</reference>
<accession>A0A1V6V9L2</accession>
<organism evidence="4 5">
    <name type="scientific">Penicillium coprophilum</name>
    <dbReference type="NCBI Taxonomy" id="36646"/>
    <lineage>
        <taxon>Eukaryota</taxon>
        <taxon>Fungi</taxon>
        <taxon>Dikarya</taxon>
        <taxon>Ascomycota</taxon>
        <taxon>Pezizomycotina</taxon>
        <taxon>Eurotiomycetes</taxon>
        <taxon>Eurotiomycetidae</taxon>
        <taxon>Eurotiales</taxon>
        <taxon>Aspergillaceae</taxon>
        <taxon>Penicillium</taxon>
    </lineage>
</organism>
<dbReference type="InterPro" id="IPR017946">
    <property type="entry name" value="PLC-like_Pdiesterase_TIM-brl"/>
</dbReference>
<comment type="similarity">
    <text evidence="1">Belongs to the AIM6 family.</text>
</comment>
<dbReference type="CDD" id="cd08577">
    <property type="entry name" value="PI-PLCc_GDPD_SF_unchar3"/>
    <property type="match status" value="1"/>
</dbReference>
<keyword evidence="3" id="KW-0472">Membrane</keyword>
<dbReference type="PROSITE" id="PS50007">
    <property type="entry name" value="PIPLC_X_DOMAIN"/>
    <property type="match status" value="1"/>
</dbReference>
<evidence type="ECO:0000313" key="5">
    <source>
        <dbReference type="Proteomes" id="UP000191500"/>
    </source>
</evidence>
<dbReference type="SUPFAM" id="SSF51695">
    <property type="entry name" value="PLC-like phosphodiesterases"/>
    <property type="match status" value="1"/>
</dbReference>
<comment type="caution">
    <text evidence="4">The sequence shown here is derived from an EMBL/GenBank/DDBJ whole genome shotgun (WGS) entry which is preliminary data.</text>
</comment>
<dbReference type="InterPro" id="IPR039559">
    <property type="entry name" value="AIM6_PI-PLC-like_dom"/>
</dbReference>
<dbReference type="PANTHER" id="PTHR31571:SF1">
    <property type="entry name" value="ALTERED INHERITANCE OF MITOCHONDRIA PROTEIN 6"/>
    <property type="match status" value="1"/>
</dbReference>
<proteinExistence type="inferred from homology"/>